<dbReference type="EMBL" id="CAJPEX010000199">
    <property type="protein sequence ID" value="CAG0914194.1"/>
    <property type="molecule type" value="Genomic_DNA"/>
</dbReference>
<accession>A0A7R9GAN8</accession>
<keyword evidence="3" id="KW-1185">Reference proteome</keyword>
<dbReference type="Pfam" id="PF07841">
    <property type="entry name" value="DM4_12"/>
    <property type="match status" value="1"/>
</dbReference>
<dbReference type="AlphaFoldDB" id="A0A7R9GAN8"/>
<keyword evidence="1" id="KW-0732">Signal</keyword>
<dbReference type="EMBL" id="OA882236">
    <property type="protein sequence ID" value="CAD7274042.1"/>
    <property type="molecule type" value="Genomic_DNA"/>
</dbReference>
<proteinExistence type="predicted"/>
<evidence type="ECO:0000313" key="2">
    <source>
        <dbReference type="EMBL" id="CAD7274042.1"/>
    </source>
</evidence>
<feature type="chain" id="PRO_5036210688" evidence="1">
    <location>
        <begin position="24"/>
        <end position="270"/>
    </location>
</feature>
<name>A0A7R9GAN8_9CRUS</name>
<evidence type="ECO:0000313" key="3">
    <source>
        <dbReference type="Proteomes" id="UP000678499"/>
    </source>
</evidence>
<reference evidence="2" key="1">
    <citation type="submission" date="2020-11" db="EMBL/GenBank/DDBJ databases">
        <authorList>
            <person name="Tran Van P."/>
        </authorList>
    </citation>
    <scope>NUCLEOTIDE SEQUENCE</scope>
</reference>
<sequence>MAWLTLVTTEIVLLIGILQGNHAADFYAGNGVNAAYRQLAAVTGQAAATGMPNPGFGAGNRRYAGAGIGVKNPGFRRYAKDDLQASASSSFGSFGYSNSPALRALALLAFLFFLQQIQTLLTTTGRRKRSLDHLMLDEELLTANLDLSTWARDTAKAAVPLAIAYFVDPRVGRNETCIQRTVCQVTSSLNRHSNAAAKLTSALLNRATDEFMSRNKEEMEANENAVATGKKSGDCSIIARPCSDHEFSEITRVSDRLINIIEKKLPLLIR</sequence>
<dbReference type="Proteomes" id="UP000678499">
    <property type="component" value="Unassembled WGS sequence"/>
</dbReference>
<organism evidence="2">
    <name type="scientific">Notodromas monacha</name>
    <dbReference type="NCBI Taxonomy" id="399045"/>
    <lineage>
        <taxon>Eukaryota</taxon>
        <taxon>Metazoa</taxon>
        <taxon>Ecdysozoa</taxon>
        <taxon>Arthropoda</taxon>
        <taxon>Crustacea</taxon>
        <taxon>Oligostraca</taxon>
        <taxon>Ostracoda</taxon>
        <taxon>Podocopa</taxon>
        <taxon>Podocopida</taxon>
        <taxon>Cypridocopina</taxon>
        <taxon>Cypridoidea</taxon>
        <taxon>Cyprididae</taxon>
        <taxon>Notodromas</taxon>
    </lineage>
</organism>
<gene>
    <name evidence="2" type="ORF">NMOB1V02_LOCUS1900</name>
</gene>
<dbReference type="InterPro" id="IPR006631">
    <property type="entry name" value="DM4_12"/>
</dbReference>
<evidence type="ECO:0000256" key="1">
    <source>
        <dbReference type="SAM" id="SignalP"/>
    </source>
</evidence>
<protein>
    <submittedName>
        <fullName evidence="2">Uncharacterized protein</fullName>
    </submittedName>
</protein>
<feature type="signal peptide" evidence="1">
    <location>
        <begin position="1"/>
        <end position="23"/>
    </location>
</feature>